<reference evidence="1 2" key="1">
    <citation type="submission" date="2018-06" db="EMBL/GenBank/DDBJ databases">
        <authorList>
            <consortium name="Pathogen Informatics"/>
            <person name="Doyle S."/>
        </authorList>
    </citation>
    <scope>NUCLEOTIDE SEQUENCE [LARGE SCALE GENOMIC DNA]</scope>
    <source>
        <strain evidence="1 2">NCTC10571</strain>
    </source>
</reference>
<dbReference type="AlphaFoldDB" id="A0A378NU07"/>
<gene>
    <name evidence="1" type="ORF">NCTC10571_01451</name>
</gene>
<sequence>MNNFNANICFLEQNTNSLSLYINSYMQGHSILRYRIKDNDRYTFIPIESPMVTISNLDQENYYLFSTAKDLNSFNEDEYQIYFLFENINDTVDKILNNISFIKSYDILEDIRTFLYKELSIDPKQQISYLIYKYFIEIKDIQPNEIDTIYNILMAVQKYDNNKNIFWNKNISENFSIDYYGSGALNTNGLISKIVIKDYFGNFIKTIYTEGHYYIDLSINKAGYYYIYVYENNNLINKLTFVQFNDSIKAKIWKDKINNNEHISLLNEQYNITYFEDIILTEQEKQYFIEEMSKNPVYPLVIRPNINDIGNNNIMISIEDYDLLKTIGHTFYIGIKEQDTLFIDYLDNYVDINNKTIIFNCNKYFLNGEMLFFIEDYNGNIISELTRFSFDDDYNNYYNKVLRIKSNIYFKRLLSFIQNKNPIYKNFINSSIELILSNVTNHNYLWKSLIEFILLHGTPEINKNEIIELILEDFINNSIYDNSFYNEPIIYYRSTDTLVFPPSKKNNSGYTLIISTLKKSSNSIKTEYIQSYNGAIDYSIKPKGQYIFYAIDNDTYKFSGITYINNINGEQCIFNYNLRMESI</sequence>
<proteinExistence type="predicted"/>
<dbReference type="Proteomes" id="UP000255234">
    <property type="component" value="Unassembled WGS sequence"/>
</dbReference>
<accession>A0A378NU07</accession>
<evidence type="ECO:0000313" key="2">
    <source>
        <dbReference type="Proteomes" id="UP000255234"/>
    </source>
</evidence>
<evidence type="ECO:0000313" key="1">
    <source>
        <dbReference type="EMBL" id="STY71295.1"/>
    </source>
</evidence>
<organism evidence="1 2">
    <name type="scientific">Megamonas hypermegale</name>
    <dbReference type="NCBI Taxonomy" id="158847"/>
    <lineage>
        <taxon>Bacteria</taxon>
        <taxon>Bacillati</taxon>
        <taxon>Bacillota</taxon>
        <taxon>Negativicutes</taxon>
        <taxon>Selenomonadales</taxon>
        <taxon>Selenomonadaceae</taxon>
        <taxon>Megamonas</taxon>
    </lineage>
</organism>
<dbReference type="EMBL" id="UGPP01000001">
    <property type="protein sequence ID" value="STY71295.1"/>
    <property type="molecule type" value="Genomic_DNA"/>
</dbReference>
<protein>
    <submittedName>
        <fullName evidence="1">Uncharacterized protein</fullName>
    </submittedName>
</protein>
<dbReference type="RefSeq" id="WP_115151653.1">
    <property type="nucleotide sequence ID" value="NZ_UGPP01000001.1"/>
</dbReference>
<name>A0A378NU07_9FIRM</name>